<dbReference type="InterPro" id="IPR036520">
    <property type="entry name" value="UPF0759_sf"/>
</dbReference>
<accession>A0A0H5R634</accession>
<dbReference type="SUPFAM" id="SSF117396">
    <property type="entry name" value="TM1631-like"/>
    <property type="match status" value="1"/>
</dbReference>
<dbReference type="PANTHER" id="PTHR30348">
    <property type="entry name" value="UNCHARACTERIZED PROTEIN YECE"/>
    <property type="match status" value="1"/>
</dbReference>
<dbReference type="Gene3D" id="3.20.20.410">
    <property type="entry name" value="Protein of unknown function UPF0759"/>
    <property type="match status" value="1"/>
</dbReference>
<evidence type="ECO:0008006" key="2">
    <source>
        <dbReference type="Google" id="ProtNLM"/>
    </source>
</evidence>
<sequence>MHKHAAIMSGSTVSSKALAKKNISVTASYSSDEEPIQFQKKRKVCHQKEFYLGTSGYCYDHWKKGVFYPRGVDLFKFYSAEFDSVELNSTFYRIPKLSTWKKWCHDSSPRPSFTYVVKANQYFTHWRQLNVDDNFAERWHYFYEQGCKQLGDHLGPILFQLPPKLTYSVDKLYALRAILPRDGRYVFEFRHASWYCQEIYDAMRSCNFCFAAIHIKNVKMWVGDLKDGWNPTLEGYQPCCDWGYYLRLHGSNGQYVGSYGEQCMEKLAKQVVEWKRSGKNVYVMYNNTDDGRPPSAIVDLRLLQRSISRCDV</sequence>
<proteinExistence type="predicted"/>
<evidence type="ECO:0000313" key="1">
    <source>
        <dbReference type="EMBL" id="CRZ03684.1"/>
    </source>
</evidence>
<dbReference type="Pfam" id="PF01904">
    <property type="entry name" value="DUF72"/>
    <property type="match status" value="1"/>
</dbReference>
<dbReference type="EMBL" id="HACM01003242">
    <property type="protein sequence ID" value="CRZ03684.1"/>
    <property type="molecule type" value="Transcribed_RNA"/>
</dbReference>
<name>A0A0H5R634_9EUKA</name>
<organism evidence="1">
    <name type="scientific">Spongospora subterranea</name>
    <dbReference type="NCBI Taxonomy" id="70186"/>
    <lineage>
        <taxon>Eukaryota</taxon>
        <taxon>Sar</taxon>
        <taxon>Rhizaria</taxon>
        <taxon>Endomyxa</taxon>
        <taxon>Phytomyxea</taxon>
        <taxon>Plasmodiophorida</taxon>
        <taxon>Plasmodiophoridae</taxon>
        <taxon>Spongospora</taxon>
    </lineage>
</organism>
<dbReference type="PANTHER" id="PTHR30348:SF4">
    <property type="entry name" value="DUF72 DOMAIN-CONTAINING PROTEIN"/>
    <property type="match status" value="1"/>
</dbReference>
<protein>
    <recommendedName>
        <fullName evidence="2">DUF72 domain-containing protein</fullName>
    </recommendedName>
</protein>
<dbReference type="AlphaFoldDB" id="A0A0H5R634"/>
<reference evidence="1" key="1">
    <citation type="submission" date="2015-04" db="EMBL/GenBank/DDBJ databases">
        <title>The genome sequence of the plant pathogenic Rhizarian Plasmodiophora brassicae reveals insights in its biotrophic life cycle and the origin of chitin synthesis.</title>
        <authorList>
            <person name="Schwelm A."/>
            <person name="Fogelqvist J."/>
            <person name="Knaust A."/>
            <person name="Julke S."/>
            <person name="Lilja T."/>
            <person name="Dhandapani V."/>
            <person name="Bonilla-Rosso G."/>
            <person name="Karlsson M."/>
            <person name="Shevchenko A."/>
            <person name="Choi S.R."/>
            <person name="Kim H.G."/>
            <person name="Park J.Y."/>
            <person name="Lim Y.P."/>
            <person name="Ludwig-Muller J."/>
            <person name="Dixelius C."/>
        </authorList>
    </citation>
    <scope>NUCLEOTIDE SEQUENCE</scope>
    <source>
        <tissue evidence="1">Potato root galls</tissue>
    </source>
</reference>
<dbReference type="InterPro" id="IPR002763">
    <property type="entry name" value="DUF72"/>
</dbReference>